<dbReference type="OrthoDB" id="2985014at2759"/>
<evidence type="ECO:0000313" key="2">
    <source>
        <dbReference type="EMBL" id="CAD5206368.1"/>
    </source>
</evidence>
<protein>
    <recommendedName>
        <fullName evidence="4">MFS domain-containing protein</fullName>
    </recommendedName>
</protein>
<dbReference type="SUPFAM" id="SSF103473">
    <property type="entry name" value="MFS general substrate transporter"/>
    <property type="match status" value="1"/>
</dbReference>
<feature type="transmembrane region" description="Helical" evidence="1">
    <location>
        <begin position="279"/>
        <end position="301"/>
    </location>
</feature>
<name>A0A811JTA2_9BILA</name>
<feature type="transmembrane region" description="Helical" evidence="1">
    <location>
        <begin position="373"/>
        <end position="397"/>
    </location>
</feature>
<keyword evidence="1" id="KW-0472">Membrane</keyword>
<feature type="transmembrane region" description="Helical" evidence="1">
    <location>
        <begin position="242"/>
        <end position="264"/>
    </location>
</feature>
<proteinExistence type="predicted"/>
<feature type="transmembrane region" description="Helical" evidence="1">
    <location>
        <begin position="60"/>
        <end position="80"/>
    </location>
</feature>
<dbReference type="InterPro" id="IPR011701">
    <property type="entry name" value="MFS"/>
</dbReference>
<dbReference type="Gene3D" id="1.20.1250.20">
    <property type="entry name" value="MFS general substrate transporter like domains"/>
    <property type="match status" value="2"/>
</dbReference>
<dbReference type="AlphaFoldDB" id="A0A811JTA2"/>
<evidence type="ECO:0000313" key="3">
    <source>
        <dbReference type="Proteomes" id="UP000614601"/>
    </source>
</evidence>
<feature type="transmembrane region" description="Helical" evidence="1">
    <location>
        <begin position="148"/>
        <end position="170"/>
    </location>
</feature>
<dbReference type="InterPro" id="IPR036259">
    <property type="entry name" value="MFS_trans_sf"/>
</dbReference>
<dbReference type="EMBL" id="CAJFDH010000001">
    <property type="protein sequence ID" value="CAD5206368.1"/>
    <property type="molecule type" value="Genomic_DNA"/>
</dbReference>
<evidence type="ECO:0008006" key="4">
    <source>
        <dbReference type="Google" id="ProtNLM"/>
    </source>
</evidence>
<sequence length="449" mass="49899">MLGDYFRWFILCLATACLTSVFSNMVTINFTIVCMDPGKNSNSTNPANPLHFYSQTEKTMIQWTVSIASMIATFPFSYACTKIGAQYVFLTTGILSAFATAVIPPAIEWGFYWLLAARVVQGIAYACDFAVVGVICSRWASLRENAKFLALLTCFAPLSNSLTNIVAGYICDSSWGWPWVHYSHAILGMFLFTLWAIFYTDDPQNNKFVSKKELSIIHMDKSEAHKNHSGYIPYKAICKDKVVWAVWVNAFADLFSGFFLFIYAPTYTKKVLGFSTTETGIVGALGSLSHIPVKLVCGYFSDTCKCLPERKKMWFFNSVAVLTPAAIYVYLCFAPASMPMLAAILFGGVHAALGFNCGGFYKCGSLVSRQYAEFVIAFTQFIKCSVFFIAPALVAIFVHDETNATQWHAIFYLTAGILVLANIFFCFQATDKPASFTEITGPEHKKADF</sequence>
<comment type="caution">
    <text evidence="2">The sequence shown here is derived from an EMBL/GenBank/DDBJ whole genome shotgun (WGS) entry which is preliminary data.</text>
</comment>
<dbReference type="Proteomes" id="UP000783686">
    <property type="component" value="Unassembled WGS sequence"/>
</dbReference>
<feature type="transmembrane region" description="Helical" evidence="1">
    <location>
        <begin position="313"/>
        <end position="331"/>
    </location>
</feature>
<dbReference type="Pfam" id="PF07690">
    <property type="entry name" value="MFS_1"/>
    <property type="match status" value="1"/>
</dbReference>
<feature type="transmembrane region" description="Helical" evidence="1">
    <location>
        <begin position="409"/>
        <end position="427"/>
    </location>
</feature>
<feature type="transmembrane region" description="Helical" evidence="1">
    <location>
        <begin position="337"/>
        <end position="361"/>
    </location>
</feature>
<keyword evidence="1" id="KW-1133">Transmembrane helix</keyword>
<organism evidence="2 3">
    <name type="scientific">Bursaphelenchus okinawaensis</name>
    <dbReference type="NCBI Taxonomy" id="465554"/>
    <lineage>
        <taxon>Eukaryota</taxon>
        <taxon>Metazoa</taxon>
        <taxon>Ecdysozoa</taxon>
        <taxon>Nematoda</taxon>
        <taxon>Chromadorea</taxon>
        <taxon>Rhabditida</taxon>
        <taxon>Tylenchina</taxon>
        <taxon>Tylenchomorpha</taxon>
        <taxon>Aphelenchoidea</taxon>
        <taxon>Aphelenchoididae</taxon>
        <taxon>Bursaphelenchus</taxon>
    </lineage>
</organism>
<dbReference type="PANTHER" id="PTHR45757:SF17">
    <property type="entry name" value="MAJOR FACILITATOR SUPERFAMILY (MFS) PROFILE DOMAIN-CONTAINING PROTEIN"/>
    <property type="match status" value="1"/>
</dbReference>
<feature type="transmembrane region" description="Helical" evidence="1">
    <location>
        <begin position="87"/>
        <end position="107"/>
    </location>
</feature>
<dbReference type="GO" id="GO:0016020">
    <property type="term" value="C:membrane"/>
    <property type="evidence" value="ECO:0007669"/>
    <property type="project" value="TreeGrafter"/>
</dbReference>
<dbReference type="GO" id="GO:0022857">
    <property type="term" value="F:transmembrane transporter activity"/>
    <property type="evidence" value="ECO:0007669"/>
    <property type="project" value="InterPro"/>
</dbReference>
<keyword evidence="1" id="KW-0812">Transmembrane</keyword>
<dbReference type="PANTHER" id="PTHR45757">
    <property type="entry name" value="PROTEIN CBG23364-RELATED"/>
    <property type="match status" value="1"/>
</dbReference>
<reference evidence="2" key="1">
    <citation type="submission" date="2020-09" db="EMBL/GenBank/DDBJ databases">
        <authorList>
            <person name="Kikuchi T."/>
        </authorList>
    </citation>
    <scope>NUCLEOTIDE SEQUENCE</scope>
    <source>
        <strain evidence="2">SH1</strain>
    </source>
</reference>
<feature type="transmembrane region" description="Helical" evidence="1">
    <location>
        <begin position="182"/>
        <end position="200"/>
    </location>
</feature>
<dbReference type="Proteomes" id="UP000614601">
    <property type="component" value="Unassembled WGS sequence"/>
</dbReference>
<dbReference type="EMBL" id="CAJFCW020000001">
    <property type="protein sequence ID" value="CAG9081493.1"/>
    <property type="molecule type" value="Genomic_DNA"/>
</dbReference>
<accession>A0A811JTA2</accession>
<evidence type="ECO:0000256" key="1">
    <source>
        <dbReference type="SAM" id="Phobius"/>
    </source>
</evidence>
<keyword evidence="3" id="KW-1185">Reference proteome</keyword>
<feature type="transmembrane region" description="Helical" evidence="1">
    <location>
        <begin position="113"/>
        <end position="136"/>
    </location>
</feature>
<gene>
    <name evidence="2" type="ORF">BOKJ2_LOCUS1052</name>
</gene>